<evidence type="ECO:0000256" key="1">
    <source>
        <dbReference type="ARBA" id="ARBA00022669"/>
    </source>
</evidence>
<comment type="caution">
    <text evidence="6">The sequence shown here is derived from an EMBL/GenBank/DDBJ whole genome shotgun (WGS) entry which is preliminary data.</text>
</comment>
<keyword evidence="1" id="KW-0147">Chitin-binding</keyword>
<evidence type="ECO:0000256" key="4">
    <source>
        <dbReference type="ARBA" id="ARBA00044955"/>
    </source>
</evidence>
<dbReference type="PANTHER" id="PTHR34997:SF2">
    <property type="entry name" value="LYSM DOMAIN-CONTAINING PROTEIN-RELATED"/>
    <property type="match status" value="1"/>
</dbReference>
<name>A0AAN6WBG4_9PEZI</name>
<evidence type="ECO:0000256" key="2">
    <source>
        <dbReference type="ARBA" id="ARBA00022729"/>
    </source>
</evidence>
<gene>
    <name evidence="6" type="ORF">QBC36DRAFT_344174</name>
</gene>
<evidence type="ECO:0000313" key="6">
    <source>
        <dbReference type="EMBL" id="KAK4178909.1"/>
    </source>
</evidence>
<evidence type="ECO:0000313" key="7">
    <source>
        <dbReference type="Proteomes" id="UP001302321"/>
    </source>
</evidence>
<accession>A0AAN6WBG4</accession>
<dbReference type="PANTHER" id="PTHR34997">
    <property type="entry name" value="AM15"/>
    <property type="match status" value="1"/>
</dbReference>
<sequence>MGFPPSLVCHLCTFCEPSLVIISLRLHNQMSSYACSLSAWEIMATSFENSVKGKHNHYCTPRSNVVSSVFVLFVAITAFAGVWDRDVWKVGRPIGGGGGSKFEMVAETGATVQKIRVFRKASTRKQSLRGIRITFLDGVTQNAGVFQGKSKDYNFQQGTRTGRTLFHTSTRGVFDHGQDTAGQANFVMEVGSGMLTGFIGRVGKYIDNLVPVFIKELAKNPTLENVRLEPFTSLSISNLKGTTRKASTTWATEATLSLTAGFSFIAGVPRISSTELSVYCQSELTWATTHLVSANKTSKTHSLNNNCSAQVWKGEINVGWEGILVLDTGVRVYRLPTGAQFASSTHTANPTRFVTITTTSPHSSPYAKAVIQPGTTTECIKFHTVVSEDTCESIAKGAGTTLRQFYGWNKEVTSATECDNLYLGYRVCVGIGA</sequence>
<evidence type="ECO:0000256" key="3">
    <source>
        <dbReference type="ARBA" id="ARBA00023026"/>
    </source>
</evidence>
<dbReference type="SUPFAM" id="SSF54106">
    <property type="entry name" value="LysM domain"/>
    <property type="match status" value="1"/>
</dbReference>
<dbReference type="PROSITE" id="PS51782">
    <property type="entry name" value="LYSM"/>
    <property type="match status" value="1"/>
</dbReference>
<organism evidence="6 7">
    <name type="scientific">Triangularia setosa</name>
    <dbReference type="NCBI Taxonomy" id="2587417"/>
    <lineage>
        <taxon>Eukaryota</taxon>
        <taxon>Fungi</taxon>
        <taxon>Dikarya</taxon>
        <taxon>Ascomycota</taxon>
        <taxon>Pezizomycotina</taxon>
        <taxon>Sordariomycetes</taxon>
        <taxon>Sordariomycetidae</taxon>
        <taxon>Sordariales</taxon>
        <taxon>Podosporaceae</taxon>
        <taxon>Triangularia</taxon>
    </lineage>
</organism>
<dbReference type="Pfam" id="PF01476">
    <property type="entry name" value="LysM"/>
    <property type="match status" value="1"/>
</dbReference>
<dbReference type="GO" id="GO:0008061">
    <property type="term" value="F:chitin binding"/>
    <property type="evidence" value="ECO:0007669"/>
    <property type="project" value="UniProtKB-KW"/>
</dbReference>
<proteinExistence type="inferred from homology"/>
<evidence type="ECO:0000259" key="5">
    <source>
        <dbReference type="PROSITE" id="PS51782"/>
    </source>
</evidence>
<dbReference type="Gene3D" id="3.10.350.10">
    <property type="entry name" value="LysM domain"/>
    <property type="match status" value="1"/>
</dbReference>
<dbReference type="Proteomes" id="UP001302321">
    <property type="component" value="Unassembled WGS sequence"/>
</dbReference>
<dbReference type="InterPro" id="IPR018392">
    <property type="entry name" value="LysM"/>
</dbReference>
<dbReference type="CDD" id="cd00118">
    <property type="entry name" value="LysM"/>
    <property type="match status" value="1"/>
</dbReference>
<dbReference type="InterPro" id="IPR036404">
    <property type="entry name" value="Jacalin-like_lectin_dom_sf"/>
</dbReference>
<dbReference type="InterPro" id="IPR052210">
    <property type="entry name" value="LysM1-like"/>
</dbReference>
<dbReference type="SUPFAM" id="SSF51101">
    <property type="entry name" value="Mannose-binding lectins"/>
    <property type="match status" value="1"/>
</dbReference>
<keyword evidence="7" id="KW-1185">Reference proteome</keyword>
<keyword evidence="2" id="KW-0732">Signal</keyword>
<dbReference type="EMBL" id="MU866127">
    <property type="protein sequence ID" value="KAK4178909.1"/>
    <property type="molecule type" value="Genomic_DNA"/>
</dbReference>
<keyword evidence="3" id="KW-0843">Virulence</keyword>
<dbReference type="AlphaFoldDB" id="A0AAN6WBG4"/>
<dbReference type="InterPro" id="IPR036779">
    <property type="entry name" value="LysM_dom_sf"/>
</dbReference>
<reference evidence="6" key="1">
    <citation type="journal article" date="2023" name="Mol. Phylogenet. Evol.">
        <title>Genome-scale phylogeny and comparative genomics of the fungal order Sordariales.</title>
        <authorList>
            <person name="Hensen N."/>
            <person name="Bonometti L."/>
            <person name="Westerberg I."/>
            <person name="Brannstrom I.O."/>
            <person name="Guillou S."/>
            <person name="Cros-Aarteil S."/>
            <person name="Calhoun S."/>
            <person name="Haridas S."/>
            <person name="Kuo A."/>
            <person name="Mondo S."/>
            <person name="Pangilinan J."/>
            <person name="Riley R."/>
            <person name="LaButti K."/>
            <person name="Andreopoulos B."/>
            <person name="Lipzen A."/>
            <person name="Chen C."/>
            <person name="Yan M."/>
            <person name="Daum C."/>
            <person name="Ng V."/>
            <person name="Clum A."/>
            <person name="Steindorff A."/>
            <person name="Ohm R.A."/>
            <person name="Martin F."/>
            <person name="Silar P."/>
            <person name="Natvig D.O."/>
            <person name="Lalanne C."/>
            <person name="Gautier V."/>
            <person name="Ament-Velasquez S.L."/>
            <person name="Kruys A."/>
            <person name="Hutchinson M.I."/>
            <person name="Powell A.J."/>
            <person name="Barry K."/>
            <person name="Miller A.N."/>
            <person name="Grigoriev I.V."/>
            <person name="Debuchy R."/>
            <person name="Gladieux P."/>
            <person name="Hiltunen Thoren M."/>
            <person name="Johannesson H."/>
        </authorList>
    </citation>
    <scope>NUCLEOTIDE SEQUENCE</scope>
    <source>
        <strain evidence="6">CBS 892.96</strain>
    </source>
</reference>
<comment type="similarity">
    <text evidence="4">Belongs to the secreted LysM effector family.</text>
</comment>
<dbReference type="Gene3D" id="2.100.10.30">
    <property type="entry name" value="Jacalin-like lectin domain"/>
    <property type="match status" value="1"/>
</dbReference>
<reference evidence="6" key="2">
    <citation type="submission" date="2023-05" db="EMBL/GenBank/DDBJ databases">
        <authorList>
            <consortium name="Lawrence Berkeley National Laboratory"/>
            <person name="Steindorff A."/>
            <person name="Hensen N."/>
            <person name="Bonometti L."/>
            <person name="Westerberg I."/>
            <person name="Brannstrom I.O."/>
            <person name="Guillou S."/>
            <person name="Cros-Aarteil S."/>
            <person name="Calhoun S."/>
            <person name="Haridas S."/>
            <person name="Kuo A."/>
            <person name="Mondo S."/>
            <person name="Pangilinan J."/>
            <person name="Riley R."/>
            <person name="Labutti K."/>
            <person name="Andreopoulos B."/>
            <person name="Lipzen A."/>
            <person name="Chen C."/>
            <person name="Yanf M."/>
            <person name="Daum C."/>
            <person name="Ng V."/>
            <person name="Clum A."/>
            <person name="Ohm R."/>
            <person name="Martin F."/>
            <person name="Silar P."/>
            <person name="Natvig D."/>
            <person name="Lalanne C."/>
            <person name="Gautier V."/>
            <person name="Ament-Velasquez S.L."/>
            <person name="Kruys A."/>
            <person name="Hutchinson M.I."/>
            <person name="Powell A.J."/>
            <person name="Barry K."/>
            <person name="Miller A.N."/>
            <person name="Grigoriev I.V."/>
            <person name="Debuchy R."/>
            <person name="Gladieux P."/>
            <person name="Thoren M.H."/>
            <person name="Johannesson H."/>
        </authorList>
    </citation>
    <scope>NUCLEOTIDE SEQUENCE</scope>
    <source>
        <strain evidence="6">CBS 892.96</strain>
    </source>
</reference>
<dbReference type="SMART" id="SM00257">
    <property type="entry name" value="LysM"/>
    <property type="match status" value="1"/>
</dbReference>
<protein>
    <recommendedName>
        <fullName evidence="5">LysM domain-containing protein</fullName>
    </recommendedName>
</protein>
<feature type="domain" description="LysM" evidence="5">
    <location>
        <begin position="381"/>
        <end position="429"/>
    </location>
</feature>